<dbReference type="Pfam" id="PF00251">
    <property type="entry name" value="Glyco_hydro_32N"/>
    <property type="match status" value="1"/>
</dbReference>
<dbReference type="GO" id="GO:0004575">
    <property type="term" value="F:sucrose alpha-glucosidase activity"/>
    <property type="evidence" value="ECO:0007669"/>
    <property type="project" value="TreeGrafter"/>
</dbReference>
<dbReference type="GO" id="GO:0005737">
    <property type="term" value="C:cytoplasm"/>
    <property type="evidence" value="ECO:0007669"/>
    <property type="project" value="TreeGrafter"/>
</dbReference>
<comment type="similarity">
    <text evidence="1">Belongs to the glycosyl hydrolase 32 family.</text>
</comment>
<dbReference type="Gene3D" id="2.115.10.20">
    <property type="entry name" value="Glycosyl hydrolase domain, family 43"/>
    <property type="match status" value="1"/>
</dbReference>
<accession>A0A4P7AI92</accession>
<gene>
    <name evidence="5" type="primary">levB</name>
    <name evidence="5" type="ORF">SGLAD_v1c07730</name>
</gene>
<dbReference type="SMART" id="SM00640">
    <property type="entry name" value="Glyco_32"/>
    <property type="match status" value="1"/>
</dbReference>
<dbReference type="KEGG" id="sgq:SGLAD_v1c07730"/>
<evidence type="ECO:0000313" key="6">
    <source>
        <dbReference type="Proteomes" id="UP000294309"/>
    </source>
</evidence>
<evidence type="ECO:0000256" key="3">
    <source>
        <dbReference type="ARBA" id="ARBA00023295"/>
    </source>
</evidence>
<dbReference type="AlphaFoldDB" id="A0A4P7AI92"/>
<protein>
    <submittedName>
        <fullName evidence="5">Levanbiose-producing levanase</fullName>
    </submittedName>
</protein>
<reference evidence="5 6" key="1">
    <citation type="submission" date="2019-03" db="EMBL/GenBank/DDBJ databases">
        <title>Complete genome sequence of Spiroplasma gladiatoris TG-1 (DSM 22552).</title>
        <authorList>
            <person name="Lin Y.-C."/>
            <person name="Chou L."/>
            <person name="Kuo C.-H."/>
        </authorList>
    </citation>
    <scope>NUCLEOTIDE SEQUENCE [LARGE SCALE GENOMIC DNA]</scope>
    <source>
        <strain evidence="5 6">TG-1</strain>
    </source>
</reference>
<dbReference type="InterPro" id="IPR013148">
    <property type="entry name" value="Glyco_hydro_32_N"/>
</dbReference>
<dbReference type="PANTHER" id="PTHR42800">
    <property type="entry name" value="EXOINULINASE INUD (AFU_ORTHOLOGUE AFUA_5G00480)"/>
    <property type="match status" value="1"/>
</dbReference>
<evidence type="ECO:0000259" key="4">
    <source>
        <dbReference type="Pfam" id="PF00251"/>
    </source>
</evidence>
<name>A0A4P7AI92_9MOLU</name>
<dbReference type="RefSeq" id="WP_134297804.1">
    <property type="nucleotide sequence ID" value="NZ_CP038013.1"/>
</dbReference>
<keyword evidence="6" id="KW-1185">Reference proteome</keyword>
<keyword evidence="3" id="KW-0326">Glycosidase</keyword>
<dbReference type="Proteomes" id="UP000294309">
    <property type="component" value="Chromosome"/>
</dbReference>
<evidence type="ECO:0000256" key="1">
    <source>
        <dbReference type="ARBA" id="ARBA00009902"/>
    </source>
</evidence>
<dbReference type="GO" id="GO:0005987">
    <property type="term" value="P:sucrose catabolic process"/>
    <property type="evidence" value="ECO:0007669"/>
    <property type="project" value="TreeGrafter"/>
</dbReference>
<organism evidence="5 6">
    <name type="scientific">Spiroplasma gladiatoris</name>
    <dbReference type="NCBI Taxonomy" id="2143"/>
    <lineage>
        <taxon>Bacteria</taxon>
        <taxon>Bacillati</taxon>
        <taxon>Mycoplasmatota</taxon>
        <taxon>Mollicutes</taxon>
        <taxon>Entomoplasmatales</taxon>
        <taxon>Spiroplasmataceae</taxon>
        <taxon>Spiroplasma</taxon>
    </lineage>
</organism>
<proteinExistence type="inferred from homology"/>
<dbReference type="OrthoDB" id="387639at2"/>
<dbReference type="CDD" id="cd18622">
    <property type="entry name" value="GH32_Inu-like"/>
    <property type="match status" value="1"/>
</dbReference>
<feature type="domain" description="Glycosyl hydrolase family 32 N-terminal" evidence="4">
    <location>
        <begin position="54"/>
        <end position="363"/>
    </location>
</feature>
<dbReference type="EMBL" id="CP038013">
    <property type="protein sequence ID" value="QBQ07972.1"/>
    <property type="molecule type" value="Genomic_DNA"/>
</dbReference>
<evidence type="ECO:0000256" key="2">
    <source>
        <dbReference type="ARBA" id="ARBA00022801"/>
    </source>
</evidence>
<sequence length="533" mass="61677">MKKLINILSTLIISSTLSVSVISCRNPFTPKNNQGYKLPEIDNLKFTNRFHAQNPTTGMMNDIQGGFYREGKWHVYFLQNADGIFDQDGNNHGKFGSVWYHVTTVDWINWNYEGPAVPKYTTKYGDQASGTFYEDKENSFGYGSEAIIAITTSYSDAGQNIMMFYSIDGGYKFNPVKEEPILWNPHKETNENFRDPYFFKKNNKFIMYIAEENEFGVYVSDNPLGEYKKTGSFKAQHPMLECPNLFEINIKDSVEKKWVALYGGNGGWGENADNLSSGTYYVTGSLDEKTFVFKPDNEEAYKRLDFGPDYYAAKFMSTSYKNTDIDSLITTGWVNNWSYNFSIPNDGRLGNMSLAREIKLLNKGTKEKPDYTFETNFLGFNKFQVLKTGNIINQTNFLEHENLKGQYFKTNFILKNIQKNNKDNVEMQICDDQYNITILFDFLQNQISVKRLINISFNYGKEEFEKLRVFKTDLSNLNGDLNFEVYVDKTIVEFKFIDGTVFSMLKFIDAISKEDIKFNADNIDIEYQYYQVA</sequence>
<evidence type="ECO:0000313" key="5">
    <source>
        <dbReference type="EMBL" id="QBQ07972.1"/>
    </source>
</evidence>
<dbReference type="InterPro" id="IPR001362">
    <property type="entry name" value="Glyco_hydro_32"/>
</dbReference>
<dbReference type="SUPFAM" id="SSF75005">
    <property type="entry name" value="Arabinanase/levansucrase/invertase"/>
    <property type="match status" value="1"/>
</dbReference>
<dbReference type="PANTHER" id="PTHR42800:SF1">
    <property type="entry name" value="EXOINULINASE INUD (AFU_ORTHOLOGUE AFUA_5G00480)"/>
    <property type="match status" value="1"/>
</dbReference>
<keyword evidence="2" id="KW-0378">Hydrolase</keyword>
<dbReference type="InterPro" id="IPR023296">
    <property type="entry name" value="Glyco_hydro_beta-prop_sf"/>
</dbReference>
<dbReference type="PROSITE" id="PS51257">
    <property type="entry name" value="PROKAR_LIPOPROTEIN"/>
    <property type="match status" value="1"/>
</dbReference>